<evidence type="ECO:0000259" key="3">
    <source>
        <dbReference type="Pfam" id="PF01266"/>
    </source>
</evidence>
<organism evidence="4 5">
    <name type="scientific">SAR86 cluster bacterium</name>
    <dbReference type="NCBI Taxonomy" id="2030880"/>
    <lineage>
        <taxon>Bacteria</taxon>
        <taxon>Pseudomonadati</taxon>
        <taxon>Pseudomonadota</taxon>
        <taxon>Gammaproteobacteria</taxon>
        <taxon>SAR86 cluster</taxon>
    </lineage>
</organism>
<evidence type="ECO:0000313" key="4">
    <source>
        <dbReference type="EMBL" id="PCJ42821.1"/>
    </source>
</evidence>
<evidence type="ECO:0000256" key="2">
    <source>
        <dbReference type="ARBA" id="ARBA00023002"/>
    </source>
</evidence>
<dbReference type="Pfam" id="PF01266">
    <property type="entry name" value="DAO"/>
    <property type="match status" value="1"/>
</dbReference>
<dbReference type="GO" id="GO:0005737">
    <property type="term" value="C:cytoplasm"/>
    <property type="evidence" value="ECO:0007669"/>
    <property type="project" value="TreeGrafter"/>
</dbReference>
<evidence type="ECO:0000313" key="5">
    <source>
        <dbReference type="Proteomes" id="UP000228987"/>
    </source>
</evidence>
<dbReference type="SUPFAM" id="SSF54373">
    <property type="entry name" value="FAD-linked reductases, C-terminal domain"/>
    <property type="match status" value="1"/>
</dbReference>
<feature type="domain" description="FAD dependent oxidoreductase" evidence="3">
    <location>
        <begin position="2"/>
        <end position="401"/>
    </location>
</feature>
<keyword evidence="2" id="KW-0560">Oxidoreductase</keyword>
<dbReference type="AlphaFoldDB" id="A0A2A5CH42"/>
<dbReference type="Proteomes" id="UP000228987">
    <property type="component" value="Unassembled WGS sequence"/>
</dbReference>
<dbReference type="PANTHER" id="PTHR13847">
    <property type="entry name" value="SARCOSINE DEHYDROGENASE-RELATED"/>
    <property type="match status" value="1"/>
</dbReference>
<reference evidence="5" key="1">
    <citation type="submission" date="2017-08" db="EMBL/GenBank/DDBJ databases">
        <title>A dynamic microbial community with high functional redundancy inhabits the cold, oxic subseafloor aquifer.</title>
        <authorList>
            <person name="Tully B.J."/>
            <person name="Wheat C.G."/>
            <person name="Glazer B.T."/>
            <person name="Huber J.A."/>
        </authorList>
    </citation>
    <scope>NUCLEOTIDE SEQUENCE [LARGE SCALE GENOMIC DNA]</scope>
</reference>
<dbReference type="GO" id="GO:0005886">
    <property type="term" value="C:plasma membrane"/>
    <property type="evidence" value="ECO:0007669"/>
    <property type="project" value="TreeGrafter"/>
</dbReference>
<dbReference type="Gene3D" id="3.30.9.10">
    <property type="entry name" value="D-Amino Acid Oxidase, subunit A, domain 2"/>
    <property type="match status" value="1"/>
</dbReference>
<dbReference type="SUPFAM" id="SSF51905">
    <property type="entry name" value="FAD/NAD(P)-binding domain"/>
    <property type="match status" value="1"/>
</dbReference>
<comment type="similarity">
    <text evidence="1">Belongs to the DadA oxidoreductase family.</text>
</comment>
<accession>A0A2A5CH42</accession>
<dbReference type="GO" id="GO:0008718">
    <property type="term" value="F:D-amino-acid dehydrogenase activity"/>
    <property type="evidence" value="ECO:0007669"/>
    <property type="project" value="TreeGrafter"/>
</dbReference>
<dbReference type="InterPro" id="IPR036188">
    <property type="entry name" value="FAD/NAD-bd_sf"/>
</dbReference>
<dbReference type="PANTHER" id="PTHR13847:SF280">
    <property type="entry name" value="D-AMINO ACID DEHYDROGENASE"/>
    <property type="match status" value="1"/>
</dbReference>
<name>A0A2A5CH42_9GAMM</name>
<dbReference type="EMBL" id="NVWI01000002">
    <property type="protein sequence ID" value="PCJ42821.1"/>
    <property type="molecule type" value="Genomic_DNA"/>
</dbReference>
<protein>
    <recommendedName>
        <fullName evidence="3">FAD dependent oxidoreductase domain-containing protein</fullName>
    </recommendedName>
</protein>
<gene>
    <name evidence="4" type="ORF">COA71_04790</name>
</gene>
<dbReference type="Gene3D" id="3.50.50.60">
    <property type="entry name" value="FAD/NAD(P)-binding domain"/>
    <property type="match status" value="2"/>
</dbReference>
<evidence type="ECO:0000256" key="1">
    <source>
        <dbReference type="ARBA" id="ARBA00009410"/>
    </source>
</evidence>
<sequence>MKIIIIGSGLMGVATAYYLSEQGHEVLVVDRQQGPALETSFANAGVLHPSQASPWNHPGIALQVLKWMGKENSPFLLRPRAIPSLLSWGISFLNHAKPNKFQANLHSNTVLANYNIQCMQDLQKQHPFDYSANSLGSMKVLGNEQDMEKELASIPLFESFGVECTVLNQAEIFKKEPALIENGENLIGGVHYPGDQAGDAYQFCIELTELAKKNNVRFEYDVTVQKLISSGHAITSIQTSNGAYTADAYVLAAGSYSPLLANSIKLKLPIKPIKGYSITLDMTGWETKPRMPVIDEEAHVAITPLGNRLRAAGTAELNGYDTEISAQRVQLILDQVISRYPAAESYSNEGDISPWTGLRPTSADGVPILGATSFKNFYLNTGHGHLGWSLAMGSGKLVADLISGQNSAINISPYSLGRF</sequence>
<comment type="caution">
    <text evidence="4">The sequence shown here is derived from an EMBL/GenBank/DDBJ whole genome shotgun (WGS) entry which is preliminary data.</text>
</comment>
<dbReference type="NCBIfam" id="NF001933">
    <property type="entry name" value="PRK00711.1"/>
    <property type="match status" value="1"/>
</dbReference>
<proteinExistence type="inferred from homology"/>
<dbReference type="InterPro" id="IPR006076">
    <property type="entry name" value="FAD-dep_OxRdtase"/>
</dbReference>
<dbReference type="GO" id="GO:0055130">
    <property type="term" value="P:D-alanine catabolic process"/>
    <property type="evidence" value="ECO:0007669"/>
    <property type="project" value="TreeGrafter"/>
</dbReference>